<dbReference type="PANTHER" id="PTHR23140:SF4">
    <property type="entry name" value="PROTEIN CBR-NRD-1"/>
    <property type="match status" value="1"/>
</dbReference>
<dbReference type="Proteomes" id="UP000085678">
    <property type="component" value="Unplaced"/>
</dbReference>
<dbReference type="PANTHER" id="PTHR23140">
    <property type="entry name" value="RNA PROCESSING PROTEIN LD23810P"/>
    <property type="match status" value="1"/>
</dbReference>
<dbReference type="InterPro" id="IPR006569">
    <property type="entry name" value="CID_dom"/>
</dbReference>
<dbReference type="InterPro" id="IPR008942">
    <property type="entry name" value="ENTH_VHS"/>
</dbReference>
<accession>A0A1S3HG85</accession>
<evidence type="ECO:0000259" key="5">
    <source>
        <dbReference type="PROSITE" id="PS51391"/>
    </source>
</evidence>
<evidence type="ECO:0000256" key="1">
    <source>
        <dbReference type="ARBA" id="ARBA00022884"/>
    </source>
</evidence>
<feature type="compositionally biased region" description="Polar residues" evidence="3">
    <location>
        <begin position="910"/>
        <end position="927"/>
    </location>
</feature>
<dbReference type="CDD" id="cd16983">
    <property type="entry name" value="CID_SCAF8_like"/>
    <property type="match status" value="1"/>
</dbReference>
<evidence type="ECO:0000256" key="3">
    <source>
        <dbReference type="SAM" id="MobiDB-lite"/>
    </source>
</evidence>
<feature type="region of interest" description="Disordered" evidence="3">
    <location>
        <begin position="782"/>
        <end position="823"/>
    </location>
</feature>
<feature type="compositionally biased region" description="Low complexity" evidence="3">
    <location>
        <begin position="1444"/>
        <end position="1455"/>
    </location>
</feature>
<feature type="compositionally biased region" description="Gly residues" evidence="3">
    <location>
        <begin position="889"/>
        <end position="900"/>
    </location>
</feature>
<feature type="compositionally biased region" description="Polar residues" evidence="3">
    <location>
        <begin position="314"/>
        <end position="325"/>
    </location>
</feature>
<feature type="compositionally biased region" description="Low complexity" evidence="3">
    <location>
        <begin position="361"/>
        <end position="377"/>
    </location>
</feature>
<dbReference type="KEGG" id="lak:106155037"/>
<dbReference type="FunFam" id="1.25.40.90:FF:000004">
    <property type="entry name" value="splicing factor, arginine/serine-rich 15"/>
    <property type="match status" value="1"/>
</dbReference>
<organism evidence="6 7">
    <name type="scientific">Lingula anatina</name>
    <name type="common">Brachiopod</name>
    <name type="synonym">Lingula unguis</name>
    <dbReference type="NCBI Taxonomy" id="7574"/>
    <lineage>
        <taxon>Eukaryota</taxon>
        <taxon>Metazoa</taxon>
        <taxon>Spiralia</taxon>
        <taxon>Lophotrochozoa</taxon>
        <taxon>Brachiopoda</taxon>
        <taxon>Linguliformea</taxon>
        <taxon>Lingulata</taxon>
        <taxon>Lingulida</taxon>
        <taxon>Linguloidea</taxon>
        <taxon>Lingulidae</taxon>
        <taxon>Lingula</taxon>
    </lineage>
</organism>
<dbReference type="STRING" id="7574.A0A1S3HG85"/>
<evidence type="ECO:0000313" key="6">
    <source>
        <dbReference type="Proteomes" id="UP000085678"/>
    </source>
</evidence>
<feature type="domain" description="CID" evidence="5">
    <location>
        <begin position="1"/>
        <end position="139"/>
    </location>
</feature>
<proteinExistence type="predicted"/>
<dbReference type="GeneID" id="106155037"/>
<feature type="compositionally biased region" description="Low complexity" evidence="3">
    <location>
        <begin position="455"/>
        <end position="471"/>
    </location>
</feature>
<feature type="compositionally biased region" description="Polar residues" evidence="3">
    <location>
        <begin position="803"/>
        <end position="817"/>
    </location>
</feature>
<keyword evidence="6" id="KW-1185">Reference proteome</keyword>
<feature type="compositionally biased region" description="Basic and acidic residues" evidence="3">
    <location>
        <begin position="1273"/>
        <end position="1443"/>
    </location>
</feature>
<dbReference type="InterPro" id="IPR051485">
    <property type="entry name" value="SR-CTD_assoc_factor"/>
</dbReference>
<feature type="region of interest" description="Disordered" evidence="3">
    <location>
        <begin position="849"/>
        <end position="1476"/>
    </location>
</feature>
<feature type="domain" description="RRM" evidence="4">
    <location>
        <begin position="587"/>
        <end position="659"/>
    </location>
</feature>
<dbReference type="SMART" id="SM00582">
    <property type="entry name" value="RPR"/>
    <property type="match status" value="1"/>
</dbReference>
<feature type="region of interest" description="Disordered" evidence="3">
    <location>
        <begin position="1494"/>
        <end position="1531"/>
    </location>
</feature>
<feature type="region of interest" description="Disordered" evidence="3">
    <location>
        <begin position="349"/>
        <end position="419"/>
    </location>
</feature>
<dbReference type="PROSITE" id="PS50102">
    <property type="entry name" value="RRM"/>
    <property type="match status" value="1"/>
</dbReference>
<dbReference type="InterPro" id="IPR035979">
    <property type="entry name" value="RBD_domain_sf"/>
</dbReference>
<dbReference type="SMART" id="SM00360">
    <property type="entry name" value="RRM"/>
    <property type="match status" value="1"/>
</dbReference>
<protein>
    <submittedName>
        <fullName evidence="7">Protein SCAF8</fullName>
    </submittedName>
</protein>
<feature type="compositionally biased region" description="Low complexity" evidence="3">
    <location>
        <begin position="1155"/>
        <end position="1174"/>
    </location>
</feature>
<keyword evidence="1 2" id="KW-0694">RNA-binding</keyword>
<feature type="compositionally biased region" description="Low complexity" evidence="3">
    <location>
        <begin position="1222"/>
        <end position="1234"/>
    </location>
</feature>
<dbReference type="Pfam" id="PF00076">
    <property type="entry name" value="RRM_1"/>
    <property type="match status" value="1"/>
</dbReference>
<reference evidence="7" key="1">
    <citation type="submission" date="2025-08" db="UniProtKB">
        <authorList>
            <consortium name="RefSeq"/>
        </authorList>
    </citation>
    <scope>IDENTIFICATION</scope>
    <source>
        <tissue evidence="7">Gonads</tissue>
    </source>
</reference>
<feature type="compositionally biased region" description="Polar residues" evidence="3">
    <location>
        <begin position="154"/>
        <end position="166"/>
    </location>
</feature>
<dbReference type="OrthoDB" id="79367at2759"/>
<dbReference type="GO" id="GO:0003723">
    <property type="term" value="F:RNA binding"/>
    <property type="evidence" value="ECO:0007669"/>
    <property type="project" value="UniProtKB-UniRule"/>
</dbReference>
<feature type="region of interest" description="Disordered" evidence="3">
    <location>
        <begin position="154"/>
        <end position="198"/>
    </location>
</feature>
<feature type="compositionally biased region" description="Pro residues" evidence="3">
    <location>
        <begin position="782"/>
        <end position="801"/>
    </location>
</feature>
<feature type="compositionally biased region" description="Polar residues" evidence="3">
    <location>
        <begin position="951"/>
        <end position="969"/>
    </location>
</feature>
<feature type="compositionally biased region" description="Basic residues" evidence="3">
    <location>
        <begin position="508"/>
        <end position="553"/>
    </location>
</feature>
<dbReference type="Gene3D" id="1.25.40.90">
    <property type="match status" value="1"/>
</dbReference>
<feature type="region of interest" description="Disordered" evidence="3">
    <location>
        <begin position="302"/>
        <end position="325"/>
    </location>
</feature>
<dbReference type="RefSeq" id="XP_013385088.1">
    <property type="nucleotide sequence ID" value="XM_013529634.1"/>
</dbReference>
<feature type="compositionally biased region" description="Pro residues" evidence="3">
    <location>
        <begin position="872"/>
        <end position="886"/>
    </location>
</feature>
<name>A0A1S3HG85_LINAN</name>
<dbReference type="InterPro" id="IPR012677">
    <property type="entry name" value="Nucleotide-bd_a/b_plait_sf"/>
</dbReference>
<evidence type="ECO:0000313" key="7">
    <source>
        <dbReference type="RefSeq" id="XP_013385088.1"/>
    </source>
</evidence>
<feature type="compositionally biased region" description="Gly residues" evidence="3">
    <location>
        <begin position="188"/>
        <end position="198"/>
    </location>
</feature>
<evidence type="ECO:0000259" key="4">
    <source>
        <dbReference type="PROSITE" id="PS50102"/>
    </source>
</evidence>
<dbReference type="PROSITE" id="PS51391">
    <property type="entry name" value="CID"/>
    <property type="match status" value="1"/>
</dbReference>
<dbReference type="SUPFAM" id="SSF54928">
    <property type="entry name" value="RNA-binding domain, RBD"/>
    <property type="match status" value="1"/>
</dbReference>
<feature type="compositionally biased region" description="Polar residues" evidence="3">
    <location>
        <begin position="477"/>
        <end position="487"/>
    </location>
</feature>
<feature type="compositionally biased region" description="Basic and acidic residues" evidence="3">
    <location>
        <begin position="554"/>
        <end position="567"/>
    </location>
</feature>
<evidence type="ECO:0000256" key="2">
    <source>
        <dbReference type="PROSITE-ProRule" id="PRU00176"/>
    </source>
</evidence>
<dbReference type="InParanoid" id="A0A1S3HG85"/>
<dbReference type="InterPro" id="IPR000504">
    <property type="entry name" value="RRM_dom"/>
</dbReference>
<sequence>MEAVRAFNNELSSLYETKPPISRAKMAAVTKAAIKGIKFYKHIVQSVEKFVQKCRPEYKVPGLYVVDSIVRQSRHQFSPDKDVFVPRFTKNLIATFQHLFKCPPDERSKIVRVLNLWQKNNVFPVEVIQPLLDMAVDPNNPQALASAQQAVENMLAKNSSQKQQSKPPVEPKAELEPPAQEGNHSGEGEGQQQGAGGWTGWQAAAADNSDMLKTVTELIHASQQSGSLSDQAAQLEQLQSLQHQLVQQSHLLGQAQTAQQQQALMDSNLLAQITVLTQTLLNKSPQAQDSGFNKKLLDFDYGESDDEEEKKPSVTPNNSGIGNVQSILNDPTVLQQIQQMSQTLQKTEQLRTELQQEEMRQQMLQQQQEEFDQQIMQSHDSQDSSFNQKLLDFDYGESDDEEEKKPSVTPNNSGIGNVQSILNDPTVLQQIQQMSQTLQKTEQLRTELQQEEMRQQMLQQQQAEFDQQIMQSHDSQDSSFNQVSDGTAATRGEPPLPGEHQSSSREDKRRRRSRDRSRSPNRKRKKRSRSRERRKRSRSRSRSRSKGHRRSRSREREKEKRDRERDRERRKKGLPPVREKHLAICSTTLFIGHIAKNTTEEELREVVENYGQVTSINMIPPRGCAFVCLNGRKEASRAVEKLKGIKINGSALKTDWAPGKGIKECRLNEFWDKELGVTYIPWNKLPEDLSEAAEGGLIDEETLPENLKGAKTNTDEDSMGTPLENMGTPSSQFNLGPSAMPTAPQFPPTLMGMMPPMVPGMLPMMMPHMMPPLPPGVPAAMPGAPPLPSMPPVDPNKPEPPTSAAQAQLNMQPSSTVPGRAGVGGSNQLAQAIQNIVANSASITAVANTSTPGMMAPPRPRLPGMPNMPNFGMPPPGFDMSKPPPGVSGAMGGGPQGGPPGASNGPQSGKSISEVLQSFTGQTSIPKPQQPQQQPQDMDMEIEDDDHDQSESAYNKPNHFQGQSLSHQQPVMGIGVIGLRAPRPDSSPLSRGPGEPRPSGQGDFRPRGIIPGNLLRPDLSPRGGSNMVGPRFPGQSIGPGGSQPRLPGPDINPVRGMGPDVGQQRFPGPGGSLLRPGGPDVSPQRHPGPDMGPQRHLVPDAGPPPQRHPGPNLGLPRLIGPPDRGLPRHPGPEMSPQRPMAPDMGPQRHQAPDMGGLQRLPGPDLGPPRLSGPDMGPRGQMGDMRPRLGGPMGMNPMVMASRPGGIPSLMQQRFGPPGLRIGGPPQQGIFPPRFGGMGFQSRPTLGFRGPSQPGAIDGPGTFDPPLQGFNGNSREDQFPLDHRPEEDHFNREKSQRWGGDRNSDFRGGNDNRDLRHEQREDRQGRDRFSRDRNDSRDRDRHDSWNRDRDWDRDRDRHHNSRRDSRRDSDRGDRDRPDRERDRHERDRSNRDRDRSEREREHSDRDQRDGDKIEKRRSRWGFDTKPEDDNEAANKQENKQHFDNEIQNNNNQSQEIAAPTSQENAAPIVHDNTHATVDEQENELLVKNNNLKVLTSSSENDVETIPNVVESPKTEQTSNVEVNVGESVQEES</sequence>
<dbReference type="Gene3D" id="3.30.70.330">
    <property type="match status" value="1"/>
</dbReference>
<dbReference type="Pfam" id="PF04818">
    <property type="entry name" value="CID"/>
    <property type="match status" value="1"/>
</dbReference>
<gene>
    <name evidence="7" type="primary">LOC106155037</name>
</gene>
<feature type="region of interest" description="Disordered" evidence="3">
    <location>
        <begin position="443"/>
        <end position="579"/>
    </location>
</feature>
<dbReference type="SUPFAM" id="SSF48464">
    <property type="entry name" value="ENTH/VHS domain"/>
    <property type="match status" value="1"/>
</dbReference>
<feature type="compositionally biased region" description="Acidic residues" evidence="3">
    <location>
        <begin position="938"/>
        <end position="948"/>
    </location>
</feature>
<dbReference type="CDD" id="cd12227">
    <property type="entry name" value="RRM_SCAF4_SCAF8"/>
    <property type="match status" value="1"/>
</dbReference>
<feature type="compositionally biased region" description="Polar residues" evidence="3">
    <location>
        <begin position="408"/>
        <end position="419"/>
    </location>
</feature>
<dbReference type="GO" id="GO:0005634">
    <property type="term" value="C:nucleus"/>
    <property type="evidence" value="ECO:0007669"/>
    <property type="project" value="TreeGrafter"/>
</dbReference>